<dbReference type="InterPro" id="IPR050563">
    <property type="entry name" value="4-hydroxybenzoyl-CoA_TE"/>
</dbReference>
<gene>
    <name evidence="3" type="primary">ybgC_2</name>
    <name evidence="3" type="ORF">CULFYP111_01350</name>
</gene>
<dbReference type="RefSeq" id="WP_156847639.1">
    <property type="nucleotide sequence ID" value="NZ_CACRSK010000006.1"/>
</dbReference>
<dbReference type="EC" id="3.1.2.-" evidence="3"/>
<dbReference type="AlphaFoldDB" id="A0A6N2THW9"/>
<organism evidence="3">
    <name type="scientific">Campylobacter ureolyticus</name>
    <dbReference type="NCBI Taxonomy" id="827"/>
    <lineage>
        <taxon>Bacteria</taxon>
        <taxon>Pseudomonadati</taxon>
        <taxon>Campylobacterota</taxon>
        <taxon>Epsilonproteobacteria</taxon>
        <taxon>Campylobacterales</taxon>
        <taxon>Campylobacteraceae</taxon>
        <taxon>Campylobacter</taxon>
    </lineage>
</organism>
<dbReference type="InterPro" id="IPR006684">
    <property type="entry name" value="YbgC/YbaW"/>
</dbReference>
<keyword evidence="2 3" id="KW-0378">Hydrolase</keyword>
<dbReference type="PANTHER" id="PTHR31793:SF27">
    <property type="entry name" value="NOVEL THIOESTERASE SUPERFAMILY DOMAIN AND SAPOSIN A-TYPE DOMAIN CONTAINING PROTEIN (0610012H03RIK)"/>
    <property type="match status" value="1"/>
</dbReference>
<name>A0A6N2THW9_9BACT</name>
<evidence type="ECO:0000256" key="2">
    <source>
        <dbReference type="ARBA" id="ARBA00022801"/>
    </source>
</evidence>
<dbReference type="EMBL" id="CACRSK010000006">
    <property type="protein sequence ID" value="VYT04272.1"/>
    <property type="molecule type" value="Genomic_DNA"/>
</dbReference>
<dbReference type="SUPFAM" id="SSF54637">
    <property type="entry name" value="Thioesterase/thiol ester dehydrase-isomerase"/>
    <property type="match status" value="1"/>
</dbReference>
<proteinExistence type="inferred from homology"/>
<dbReference type="Gene3D" id="3.10.129.10">
    <property type="entry name" value="Hotdog Thioesterase"/>
    <property type="match status" value="1"/>
</dbReference>
<protein>
    <submittedName>
        <fullName evidence="3">Acyl-CoA thioester hydrolase YbgC</fullName>
        <ecNumber evidence="3">3.1.2.-</ecNumber>
    </submittedName>
</protein>
<dbReference type="GO" id="GO:0047617">
    <property type="term" value="F:fatty acyl-CoA hydrolase activity"/>
    <property type="evidence" value="ECO:0007669"/>
    <property type="project" value="TreeGrafter"/>
</dbReference>
<accession>A0A6N2THW9</accession>
<dbReference type="NCBIfam" id="TIGR00051">
    <property type="entry name" value="YbgC/FadM family acyl-CoA thioesterase"/>
    <property type="match status" value="1"/>
</dbReference>
<dbReference type="PIRSF" id="PIRSF003230">
    <property type="entry name" value="YbgC"/>
    <property type="match status" value="1"/>
</dbReference>
<reference evidence="3" key="1">
    <citation type="submission" date="2019-11" db="EMBL/GenBank/DDBJ databases">
        <authorList>
            <person name="Feng L."/>
        </authorList>
    </citation>
    <scope>NUCLEOTIDE SEQUENCE</scope>
    <source>
        <strain evidence="3">CUreolyticusLFYP111</strain>
    </source>
</reference>
<dbReference type="CDD" id="cd00586">
    <property type="entry name" value="4HBT"/>
    <property type="match status" value="1"/>
</dbReference>
<evidence type="ECO:0000313" key="3">
    <source>
        <dbReference type="EMBL" id="VYT04272.1"/>
    </source>
</evidence>
<dbReference type="Pfam" id="PF13279">
    <property type="entry name" value="4HBT_2"/>
    <property type="match status" value="1"/>
</dbReference>
<evidence type="ECO:0000256" key="1">
    <source>
        <dbReference type="ARBA" id="ARBA00005953"/>
    </source>
</evidence>
<comment type="similarity">
    <text evidence="1">Belongs to the 4-hydroxybenzoyl-CoA thioesterase family.</text>
</comment>
<dbReference type="InterPro" id="IPR029069">
    <property type="entry name" value="HotDog_dom_sf"/>
</dbReference>
<dbReference type="PANTHER" id="PTHR31793">
    <property type="entry name" value="4-HYDROXYBENZOYL-COA THIOESTERASE FAMILY MEMBER"/>
    <property type="match status" value="1"/>
</dbReference>
<sequence>MIKKVYKYKVQFYDVDSLNVVWHGNYVKFLEAARCQFLDDLGFNYTKMKDMGFAYPVAKMEFKFINPLFFNDEFEVEVELLEIESFLKFSYLITKGNLKICKATTSQACVEIVNRQTCYAAPIFLKKLFGDKI</sequence>